<organism evidence="9 10">
    <name type="scientific">Undibacterium hunanense</name>
    <dbReference type="NCBI Taxonomy" id="2762292"/>
    <lineage>
        <taxon>Bacteria</taxon>
        <taxon>Pseudomonadati</taxon>
        <taxon>Pseudomonadota</taxon>
        <taxon>Betaproteobacteria</taxon>
        <taxon>Burkholderiales</taxon>
        <taxon>Oxalobacteraceae</taxon>
        <taxon>Undibacterium</taxon>
    </lineage>
</organism>
<keyword evidence="5" id="KW-0720">Serine protease</keyword>
<comment type="catalytic activity">
    <reaction evidence="1">
        <text>Hydrolysis of Pro-|-Xaa &gt;&gt; Ala-|-Xaa in oligopeptides.</text>
        <dbReference type="EC" id="3.4.21.26"/>
    </reaction>
</comment>
<dbReference type="RefSeq" id="WP_186950841.1">
    <property type="nucleotide sequence ID" value="NZ_JACOGF010000023.1"/>
</dbReference>
<name>A0ABR6ZYS5_9BURK</name>
<evidence type="ECO:0000313" key="10">
    <source>
        <dbReference type="Proteomes" id="UP000650424"/>
    </source>
</evidence>
<feature type="domain" description="Peptidase S9 prolyl oligopeptidase catalytic" evidence="7">
    <location>
        <begin position="508"/>
        <end position="718"/>
    </location>
</feature>
<evidence type="ECO:0000256" key="2">
    <source>
        <dbReference type="ARBA" id="ARBA00011897"/>
    </source>
</evidence>
<protein>
    <recommendedName>
        <fullName evidence="2">prolyl oligopeptidase</fullName>
        <ecNumber evidence="2">3.4.21.26</ecNumber>
    </recommendedName>
</protein>
<dbReference type="InterPro" id="IPR051167">
    <property type="entry name" value="Prolyl_oligopep/macrocyclase"/>
</dbReference>
<dbReference type="Gene3D" id="3.40.50.1820">
    <property type="entry name" value="alpha/beta hydrolase"/>
    <property type="match status" value="1"/>
</dbReference>
<dbReference type="PANTHER" id="PTHR42881">
    <property type="entry name" value="PROLYL ENDOPEPTIDASE"/>
    <property type="match status" value="1"/>
</dbReference>
<evidence type="ECO:0000256" key="5">
    <source>
        <dbReference type="ARBA" id="ARBA00022825"/>
    </source>
</evidence>
<dbReference type="EMBL" id="JACOGF010000023">
    <property type="protein sequence ID" value="MBC3921007.1"/>
    <property type="molecule type" value="Genomic_DNA"/>
</dbReference>
<evidence type="ECO:0000313" key="9">
    <source>
        <dbReference type="EMBL" id="MBC3921007.1"/>
    </source>
</evidence>
<comment type="caution">
    <text evidence="9">The sequence shown here is derived from an EMBL/GenBank/DDBJ whole genome shotgun (WGS) entry which is preliminary data.</text>
</comment>
<dbReference type="InterPro" id="IPR002470">
    <property type="entry name" value="Peptidase_S9A"/>
</dbReference>
<evidence type="ECO:0000256" key="4">
    <source>
        <dbReference type="ARBA" id="ARBA00022801"/>
    </source>
</evidence>
<dbReference type="InterPro" id="IPR001375">
    <property type="entry name" value="Peptidase_S9_cat"/>
</dbReference>
<dbReference type="Pfam" id="PF02897">
    <property type="entry name" value="Peptidase_S9_N"/>
    <property type="match status" value="1"/>
</dbReference>
<feature type="signal peptide" evidence="6">
    <location>
        <begin position="1"/>
        <end position="25"/>
    </location>
</feature>
<dbReference type="SUPFAM" id="SSF50993">
    <property type="entry name" value="Peptidase/esterase 'gauge' domain"/>
    <property type="match status" value="1"/>
</dbReference>
<sequence>MITRRRFALSLSALALSPLSSYVHAAARKIPALLRPPVAREEAVTDTLWGKSIVDPYRWMEQKPDTDEFVSYLKAQGAYARQMLDRLPGRRVVEASVTRFTAAVTDVAIRQISSTYIIFARRTPGQQTYKIYARPHAGGADILLIDPEAGAQGGAPRRVTGLLMSPDSKHLAYTIDKGGDEIRELRVLTLDGGKDVLITLQNGLPASWLPDSSGFFYSRLRDGAVKGKVDYSFDTATWLHRMNTEAAQDTMALRWSDGPAMGQTEREMPMVLTSTVSDWALGAIYSNGEWPAYGMVARSSELAQGKPNWIAVFGKDDVAVHAVTAGDYVYVLAKGKAERGEVFKVSISDPDKTKREVVVAQGEYVIDSLSLAKDGLYIHELRGQVGALRRYSFATGKVEDVALPLSGAVWDVNCNARLEGAWFGMDGLTWFARIMNTGADLKAKDIGLTPKAPFDTSPFLTTRLEIKARDGVKVPIEILHKNNTKLNGKNPVLIEAYGSYGIILDPGFQGSKLAFLDQGGVIVYAHVRGGGEKGESWHLAGQKANKPNTWRDAIDVAEALIKDGWTSRGKIALWGTSAGGIMVGRAITERPDLFAVAIGEVGAFNTLRFELTSNGPGNDEEFGTVKKEDEFNGLMEMDAYHHVLPNVSYPATLLMTGANDIRVEPWQVAKMAARMQKNHDPKRPVLMRVDFDSGHFSTTRKNAIAKNVDVFSFIFEHTRG</sequence>
<dbReference type="PANTHER" id="PTHR42881:SF2">
    <property type="entry name" value="PROLYL ENDOPEPTIDASE"/>
    <property type="match status" value="1"/>
</dbReference>
<dbReference type="EC" id="3.4.21.26" evidence="2"/>
<dbReference type="Gene3D" id="2.130.10.120">
    <property type="entry name" value="Prolyl oligopeptidase, N-terminal domain"/>
    <property type="match status" value="1"/>
</dbReference>
<keyword evidence="3" id="KW-0645">Protease</keyword>
<evidence type="ECO:0000259" key="8">
    <source>
        <dbReference type="Pfam" id="PF02897"/>
    </source>
</evidence>
<evidence type="ECO:0000256" key="1">
    <source>
        <dbReference type="ARBA" id="ARBA00001070"/>
    </source>
</evidence>
<gene>
    <name evidence="9" type="ORF">H8L32_26320</name>
</gene>
<keyword evidence="4" id="KW-0378">Hydrolase</keyword>
<dbReference type="Proteomes" id="UP000650424">
    <property type="component" value="Unassembled WGS sequence"/>
</dbReference>
<evidence type="ECO:0000259" key="7">
    <source>
        <dbReference type="Pfam" id="PF00326"/>
    </source>
</evidence>
<evidence type="ECO:0000256" key="3">
    <source>
        <dbReference type="ARBA" id="ARBA00022670"/>
    </source>
</evidence>
<dbReference type="PRINTS" id="PR00862">
    <property type="entry name" value="PROLIGOPTASE"/>
</dbReference>
<accession>A0ABR6ZYS5</accession>
<keyword evidence="6" id="KW-0732">Signal</keyword>
<feature type="domain" description="Peptidase S9A N-terminal" evidence="8">
    <location>
        <begin position="36"/>
        <end position="413"/>
    </location>
</feature>
<reference evidence="9 10" key="1">
    <citation type="submission" date="2020-08" db="EMBL/GenBank/DDBJ databases">
        <title>Novel species isolated from subtropical streams in China.</title>
        <authorList>
            <person name="Lu H."/>
        </authorList>
    </citation>
    <scope>NUCLEOTIDE SEQUENCE [LARGE SCALE GENOMIC DNA]</scope>
    <source>
        <strain evidence="9 10">CY18W</strain>
    </source>
</reference>
<keyword evidence="10" id="KW-1185">Reference proteome</keyword>
<dbReference type="Pfam" id="PF00326">
    <property type="entry name" value="Peptidase_S9"/>
    <property type="match status" value="1"/>
</dbReference>
<dbReference type="InterPro" id="IPR023302">
    <property type="entry name" value="Pept_S9A_N"/>
</dbReference>
<dbReference type="SUPFAM" id="SSF53474">
    <property type="entry name" value="alpha/beta-Hydrolases"/>
    <property type="match status" value="1"/>
</dbReference>
<dbReference type="InterPro" id="IPR029058">
    <property type="entry name" value="AB_hydrolase_fold"/>
</dbReference>
<evidence type="ECO:0000256" key="6">
    <source>
        <dbReference type="SAM" id="SignalP"/>
    </source>
</evidence>
<feature type="chain" id="PRO_5046304122" description="prolyl oligopeptidase" evidence="6">
    <location>
        <begin position="26"/>
        <end position="720"/>
    </location>
</feature>
<proteinExistence type="predicted"/>